<evidence type="ECO:0000256" key="3">
    <source>
        <dbReference type="ARBA" id="ARBA00022723"/>
    </source>
</evidence>
<dbReference type="SUPFAM" id="SSF54277">
    <property type="entry name" value="CAD &amp; PB1 domains"/>
    <property type="match status" value="1"/>
</dbReference>
<feature type="compositionally biased region" description="Polar residues" evidence="8">
    <location>
        <begin position="253"/>
        <end position="270"/>
    </location>
</feature>
<evidence type="ECO:0000259" key="10">
    <source>
        <dbReference type="PROSITE" id="PS51745"/>
    </source>
</evidence>
<dbReference type="InterPro" id="IPR052260">
    <property type="entry name" value="Autophagy_Rcpt_SigReg"/>
</dbReference>
<dbReference type="Pfam" id="PF16577">
    <property type="entry name" value="UBA_5"/>
    <property type="match status" value="1"/>
</dbReference>
<feature type="domain" description="PB1" evidence="10">
    <location>
        <begin position="1"/>
        <end position="55"/>
    </location>
</feature>
<reference evidence="11" key="1">
    <citation type="submission" date="2016-03" db="EMBL/GenBank/DDBJ databases">
        <title>Gut transcriptome analysis on engorged females of Ornithodoros mimon (Acari: Argasidae) and phylogenetic inferences of soft ticks.</title>
        <authorList>
            <person name="Landulfo G.A."/>
            <person name="Giovanni D."/>
            <person name="Carvalho E."/>
            <person name="Junqueira-de-Azevedo I."/>
            <person name="Patane J."/>
            <person name="Mendoca R."/>
            <person name="Barros-Battesti D."/>
        </authorList>
    </citation>
    <scope>NUCLEOTIDE SEQUENCE</scope>
    <source>
        <strain evidence="11">Females</strain>
        <tissue evidence="11">Gut</tissue>
    </source>
</reference>
<organism evidence="11">
    <name type="scientific">Alectorobius mimon</name>
    <dbReference type="NCBI Taxonomy" id="360319"/>
    <lineage>
        <taxon>Eukaryota</taxon>
        <taxon>Metazoa</taxon>
        <taxon>Ecdysozoa</taxon>
        <taxon>Arthropoda</taxon>
        <taxon>Chelicerata</taxon>
        <taxon>Arachnida</taxon>
        <taxon>Acari</taxon>
        <taxon>Parasitiformes</taxon>
        <taxon>Ixodida</taxon>
        <taxon>Ixodoidea</taxon>
        <taxon>Argasidae</taxon>
        <taxon>Ornithodorinae</taxon>
        <taxon>Alectorobius</taxon>
    </lineage>
</organism>
<dbReference type="GO" id="GO:0000423">
    <property type="term" value="P:mitophagy"/>
    <property type="evidence" value="ECO:0007669"/>
    <property type="project" value="TreeGrafter"/>
</dbReference>
<dbReference type="Gene3D" id="3.30.60.90">
    <property type="match status" value="1"/>
</dbReference>
<dbReference type="EMBL" id="GEIB01001268">
    <property type="protein sequence ID" value="JAR86907.1"/>
    <property type="molecule type" value="Transcribed_RNA"/>
</dbReference>
<dbReference type="FunFam" id="3.30.60.90:FF:000016">
    <property type="entry name" value="Refractory to sigma P"/>
    <property type="match status" value="1"/>
</dbReference>
<dbReference type="SUPFAM" id="SSF57850">
    <property type="entry name" value="RING/U-box"/>
    <property type="match status" value="1"/>
</dbReference>
<dbReference type="AlphaFoldDB" id="A0A147B823"/>
<feature type="region of interest" description="Disordered" evidence="8">
    <location>
        <begin position="147"/>
        <end position="188"/>
    </location>
</feature>
<feature type="compositionally biased region" description="Basic residues" evidence="8">
    <location>
        <begin position="147"/>
        <end position="157"/>
    </location>
</feature>
<feature type="compositionally biased region" description="Low complexity" evidence="8">
    <location>
        <begin position="158"/>
        <end position="185"/>
    </location>
</feature>
<keyword evidence="5" id="KW-0862">Zinc</keyword>
<dbReference type="PANTHER" id="PTHR15090">
    <property type="entry name" value="SEQUESTOSOME 1-RELATED"/>
    <property type="match status" value="1"/>
</dbReference>
<dbReference type="CDD" id="cd02340">
    <property type="entry name" value="ZZ_NBR1_like"/>
    <property type="match status" value="1"/>
</dbReference>
<feature type="compositionally biased region" description="Low complexity" evidence="8">
    <location>
        <begin position="278"/>
        <end position="289"/>
    </location>
</feature>
<dbReference type="GO" id="GO:0016235">
    <property type="term" value="C:aggresome"/>
    <property type="evidence" value="ECO:0007669"/>
    <property type="project" value="TreeGrafter"/>
</dbReference>
<comment type="subcellular location">
    <subcellularLocation>
        <location evidence="1">Cytoplasm</location>
    </subcellularLocation>
</comment>
<feature type="region of interest" description="Disordered" evidence="8">
    <location>
        <begin position="230"/>
        <end position="289"/>
    </location>
</feature>
<dbReference type="GO" id="GO:0035973">
    <property type="term" value="P:aggrephagy"/>
    <property type="evidence" value="ECO:0007669"/>
    <property type="project" value="TreeGrafter"/>
</dbReference>
<dbReference type="Pfam" id="PF00569">
    <property type="entry name" value="ZZ"/>
    <property type="match status" value="1"/>
</dbReference>
<dbReference type="Gene3D" id="1.10.8.10">
    <property type="entry name" value="DNA helicase RuvA subunit, C-terminal domain"/>
    <property type="match status" value="1"/>
</dbReference>
<dbReference type="InterPro" id="IPR033741">
    <property type="entry name" value="SQSTM_UBA"/>
</dbReference>
<evidence type="ECO:0000313" key="11">
    <source>
        <dbReference type="EMBL" id="JAR86907.1"/>
    </source>
</evidence>
<dbReference type="GO" id="GO:0005080">
    <property type="term" value="F:protein kinase C binding"/>
    <property type="evidence" value="ECO:0007669"/>
    <property type="project" value="TreeGrafter"/>
</dbReference>
<evidence type="ECO:0000259" key="9">
    <source>
        <dbReference type="PROSITE" id="PS50135"/>
    </source>
</evidence>
<evidence type="ECO:0000256" key="4">
    <source>
        <dbReference type="ARBA" id="ARBA00022771"/>
    </source>
</evidence>
<evidence type="ECO:0000256" key="8">
    <source>
        <dbReference type="SAM" id="MobiDB-lite"/>
    </source>
</evidence>
<keyword evidence="2" id="KW-0963">Cytoplasm</keyword>
<dbReference type="SMART" id="SM00291">
    <property type="entry name" value="ZnF_ZZ"/>
    <property type="match status" value="1"/>
</dbReference>
<feature type="domain" description="ZZ-type" evidence="9">
    <location>
        <begin position="73"/>
        <end position="123"/>
    </location>
</feature>
<evidence type="ECO:0000256" key="2">
    <source>
        <dbReference type="ARBA" id="ARBA00022490"/>
    </source>
</evidence>
<dbReference type="PROSITE" id="PS01357">
    <property type="entry name" value="ZF_ZZ_1"/>
    <property type="match status" value="1"/>
</dbReference>
<dbReference type="Gene3D" id="3.10.20.90">
    <property type="entry name" value="Phosphatidylinositol 3-kinase Catalytic Subunit, Chain A, domain 1"/>
    <property type="match status" value="1"/>
</dbReference>
<dbReference type="GO" id="GO:0070530">
    <property type="term" value="F:K63-linked polyubiquitin modification-dependent protein binding"/>
    <property type="evidence" value="ECO:0007669"/>
    <property type="project" value="TreeGrafter"/>
</dbReference>
<accession>A0A147B823</accession>
<dbReference type="InterPro" id="IPR043145">
    <property type="entry name" value="Znf_ZZ_sf"/>
</dbReference>
<sequence>VQQIRQVFPCLSGANFTLSWKDNDDDTIVMSSDPELAQALANVQNNILKVYITLASPEMLEQPQARASPGKVHPGVVCDMCDTEVCGNRYKCLQCEDYDLCETCYAKRTHEEHDMLKLVNPGIRPIWAFPGSRRLWKHCVRNMGGKGHRHGSGHRRCPAWGPAEGANAEGAGAPPPQAGASSQVPPADPFTAARAQYHELLNGIGDRIANMLDPFGINVAYHVDTATRTQTGTEAKTQTEDMESAPSGKDASSGPQAQADGAQSQTSVKTPATEPMDTTSTSTSIPAATLLPAAPAPVSQLYPEMEDHPDVSGWTVLNQEDRIDGAAASPEHPDASSPEGRIIDEALSQMMSMGFTNEGGWLRKLLSVKQGDISAVLESLHPSGH</sequence>
<dbReference type="GO" id="GO:0008270">
    <property type="term" value="F:zinc ion binding"/>
    <property type="evidence" value="ECO:0007669"/>
    <property type="project" value="UniProtKB-KW"/>
</dbReference>
<evidence type="ECO:0000256" key="7">
    <source>
        <dbReference type="PROSITE-ProRule" id="PRU00228"/>
    </source>
</evidence>
<dbReference type="InterPro" id="IPR053793">
    <property type="entry name" value="PB1-like"/>
</dbReference>
<keyword evidence="6" id="KW-0539">Nucleus</keyword>
<evidence type="ECO:0000256" key="6">
    <source>
        <dbReference type="ARBA" id="ARBA00023242"/>
    </source>
</evidence>
<keyword evidence="4 7" id="KW-0863">Zinc-finger</keyword>
<evidence type="ECO:0000256" key="5">
    <source>
        <dbReference type="ARBA" id="ARBA00022833"/>
    </source>
</evidence>
<dbReference type="InterPro" id="IPR000433">
    <property type="entry name" value="Znf_ZZ"/>
</dbReference>
<proteinExistence type="predicted"/>
<protein>
    <submittedName>
        <fullName evidence="11">Sequestosome 1 like</fullName>
    </submittedName>
</protein>
<dbReference type="PROSITE" id="PS51745">
    <property type="entry name" value="PB1"/>
    <property type="match status" value="1"/>
</dbReference>
<dbReference type="PANTHER" id="PTHR15090:SF0">
    <property type="entry name" value="SEQUESTOSOME-1"/>
    <property type="match status" value="1"/>
</dbReference>
<dbReference type="SUPFAM" id="SSF46934">
    <property type="entry name" value="UBA-like"/>
    <property type="match status" value="1"/>
</dbReference>
<dbReference type="PROSITE" id="PS50135">
    <property type="entry name" value="ZF_ZZ_2"/>
    <property type="match status" value="1"/>
</dbReference>
<feature type="non-terminal residue" evidence="11">
    <location>
        <position position="1"/>
    </location>
</feature>
<dbReference type="GO" id="GO:0044753">
    <property type="term" value="C:amphisome"/>
    <property type="evidence" value="ECO:0007669"/>
    <property type="project" value="TreeGrafter"/>
</dbReference>
<evidence type="ECO:0000256" key="1">
    <source>
        <dbReference type="ARBA" id="ARBA00004496"/>
    </source>
</evidence>
<dbReference type="GO" id="GO:0007032">
    <property type="term" value="P:endosome organization"/>
    <property type="evidence" value="ECO:0007669"/>
    <property type="project" value="TreeGrafter"/>
</dbReference>
<keyword evidence="3" id="KW-0479">Metal-binding</keyword>
<name>A0A147B823_9ACAR</name>
<dbReference type="CDD" id="cd14320">
    <property type="entry name" value="UBA_SQSTM"/>
    <property type="match status" value="1"/>
</dbReference>
<dbReference type="InterPro" id="IPR009060">
    <property type="entry name" value="UBA-like_sf"/>
</dbReference>